<gene>
    <name evidence="4" type="ORF">HGMM_F48D12C20</name>
    <name evidence="5" type="ORF">HGMM_F54B02C04</name>
</gene>
<feature type="transmembrane region" description="Helical" evidence="1">
    <location>
        <begin position="498"/>
        <end position="525"/>
    </location>
</feature>
<name>H5SM35_9CHLR</name>
<dbReference type="EMBL" id="AP011792">
    <property type="protein sequence ID" value="BAL58039.1"/>
    <property type="molecule type" value="Genomic_DNA"/>
</dbReference>
<dbReference type="AlphaFoldDB" id="H5SM35"/>
<keyword evidence="1" id="KW-0812">Transmembrane</keyword>
<evidence type="ECO:0000259" key="3">
    <source>
        <dbReference type="Pfam" id="PF23357"/>
    </source>
</evidence>
<dbReference type="InterPro" id="IPR019196">
    <property type="entry name" value="ABC_transp_unknown"/>
</dbReference>
<evidence type="ECO:0000313" key="5">
    <source>
        <dbReference type="EMBL" id="BAL58039.1"/>
    </source>
</evidence>
<protein>
    <submittedName>
        <fullName evidence="4">Hypothetical conserved protein</fullName>
    </submittedName>
</protein>
<sequence length="530" mass="58116">MKARNLKLLSWVGLVLALLATVGLVITGILRGLMALTLFTPSSPEWVTNALIISAALIVAGLGLYAIAQPQQVSRFLTGRQARYGSNTLVMSLAFVGILIAVNVIAYQNQQTWDITEDKQHTLAPETLRALNTLPEPISATAFYSANMAVSAEEARKLLQDFQNNSKGKFSYTFIDPVQNPVAAQEAGITGDGKIVLRMGDRKEIVSYASETELVRAIIRLITPEQRVVYFLTGHGEADPEGSSQKSILRAAQALKDKNYTVKTLNLAAQRQIPEDARALVIAGPDKPLLAEEVSLVKSYLENGGALILLQDPLPLTHFGDAADPLDDYLRQEWGIVLDNDLIFDLSSNQPLLAITATYNTEHPVTRGLNMIAILPQARSLSTPTQPENVTQTSLVQTARSSWGETDFEALKNNQARFDEQADIPGPLTLAVAAENSKTNGKVVVIGNSSFIQDNFFDSYGNSDLFLNAVDWTAQQQNLIDITPRTPRQRTFIIPTQWQWVSIFLASICFLPGLIAIAGIVTWFARRRRG</sequence>
<dbReference type="Pfam" id="PF09822">
    <property type="entry name" value="ABC_transp_aux"/>
    <property type="match status" value="1"/>
</dbReference>
<reference evidence="4" key="2">
    <citation type="journal article" date="2012" name="PLoS ONE">
        <title>A Deeply Branching Thermophilic Bacterium with an Ancient Acetyl-CoA Pathway Dominates a Subsurface Ecosystem.</title>
        <authorList>
            <person name="Takami H."/>
            <person name="Noguchi H."/>
            <person name="Takaki Y."/>
            <person name="Uchiyama I."/>
            <person name="Toyoda A."/>
            <person name="Nishi S."/>
            <person name="Chee G.-J."/>
            <person name="Arai W."/>
            <person name="Nunoura T."/>
            <person name="Itoh T."/>
            <person name="Hattori M."/>
            <person name="Takai K."/>
        </authorList>
    </citation>
    <scope>NUCLEOTIDE SEQUENCE</scope>
</reference>
<evidence type="ECO:0000256" key="1">
    <source>
        <dbReference type="SAM" id="Phobius"/>
    </source>
</evidence>
<keyword evidence="1" id="KW-0472">Membrane</keyword>
<feature type="transmembrane region" description="Helical" evidence="1">
    <location>
        <begin position="12"/>
        <end position="34"/>
    </location>
</feature>
<reference evidence="4" key="1">
    <citation type="journal article" date="2005" name="Environ. Microbiol.">
        <title>Genetic and functional properties of uncultivated thermophilic crenarchaeotes from a subsurface gold mine as revealed by analysis of genome fragments.</title>
        <authorList>
            <person name="Nunoura T."/>
            <person name="Hirayama H."/>
            <person name="Takami H."/>
            <person name="Oida H."/>
            <person name="Nishi S."/>
            <person name="Shimamura S."/>
            <person name="Suzuki Y."/>
            <person name="Inagaki F."/>
            <person name="Takai K."/>
            <person name="Nealson K.H."/>
            <person name="Horikoshi K."/>
        </authorList>
    </citation>
    <scope>NUCLEOTIDE SEQUENCE</scope>
</reference>
<organism evidence="4">
    <name type="scientific">uncultured Chloroflexota bacterium</name>
    <dbReference type="NCBI Taxonomy" id="166587"/>
    <lineage>
        <taxon>Bacteria</taxon>
        <taxon>Bacillati</taxon>
        <taxon>Chloroflexota</taxon>
        <taxon>environmental samples</taxon>
    </lineage>
</organism>
<dbReference type="InterPro" id="IPR029062">
    <property type="entry name" value="Class_I_gatase-like"/>
</dbReference>
<evidence type="ECO:0000259" key="2">
    <source>
        <dbReference type="Pfam" id="PF09822"/>
    </source>
</evidence>
<proteinExistence type="predicted"/>
<dbReference type="EMBL" id="AP011770">
    <property type="protein sequence ID" value="BAL57221.1"/>
    <property type="molecule type" value="Genomic_DNA"/>
</dbReference>
<dbReference type="Pfam" id="PF23357">
    <property type="entry name" value="DUF7088"/>
    <property type="match status" value="1"/>
</dbReference>
<evidence type="ECO:0000313" key="4">
    <source>
        <dbReference type="EMBL" id="BAL57221.1"/>
    </source>
</evidence>
<feature type="transmembrane region" description="Helical" evidence="1">
    <location>
        <begin position="89"/>
        <end position="107"/>
    </location>
</feature>
<dbReference type="SUPFAM" id="SSF52317">
    <property type="entry name" value="Class I glutamine amidotransferase-like"/>
    <property type="match status" value="1"/>
</dbReference>
<feature type="domain" description="ABC-type uncharacterised transport system" evidence="2">
    <location>
        <begin position="227"/>
        <end position="469"/>
    </location>
</feature>
<accession>H5SM35</accession>
<dbReference type="InterPro" id="IPR055396">
    <property type="entry name" value="DUF7088"/>
</dbReference>
<feature type="transmembrane region" description="Helical" evidence="1">
    <location>
        <begin position="46"/>
        <end position="68"/>
    </location>
</feature>
<keyword evidence="1" id="KW-1133">Transmembrane helix</keyword>
<feature type="domain" description="DUF7088" evidence="3">
    <location>
        <begin position="117"/>
        <end position="191"/>
    </location>
</feature>